<evidence type="ECO:0000256" key="8">
    <source>
        <dbReference type="ARBA" id="ARBA00021872"/>
    </source>
</evidence>
<evidence type="ECO:0000256" key="11">
    <source>
        <dbReference type="ARBA" id="ARBA00023141"/>
    </source>
</evidence>
<comment type="catalytic activity">
    <reaction evidence="1">
        <text>chorismate = prephenate</text>
        <dbReference type="Rhea" id="RHEA:13897"/>
        <dbReference type="ChEBI" id="CHEBI:29748"/>
        <dbReference type="ChEBI" id="CHEBI:29934"/>
        <dbReference type="EC" id="5.4.99.5"/>
    </reaction>
</comment>
<feature type="site" description="Essential for prephenate dehydratase activity" evidence="19">
    <location>
        <position position="281"/>
    </location>
</feature>
<protein>
    <recommendedName>
        <fullName evidence="7">Bifunctional chorismate mutase/prephenate dehydratase</fullName>
        <ecNumber evidence="6">4.2.1.51</ecNumber>
    </recommendedName>
    <alternativeName>
        <fullName evidence="17">Chorismate mutase-prephenate dehydratase</fullName>
    </alternativeName>
    <alternativeName>
        <fullName evidence="8">Prephenate dehydratase</fullName>
    </alternativeName>
    <alternativeName>
        <fullName evidence="16">p-protein</fullName>
    </alternativeName>
</protein>
<evidence type="ECO:0000256" key="4">
    <source>
        <dbReference type="ARBA" id="ARBA00004741"/>
    </source>
</evidence>
<evidence type="ECO:0000256" key="15">
    <source>
        <dbReference type="ARBA" id="ARBA00023268"/>
    </source>
</evidence>
<dbReference type="SUPFAM" id="SSF53850">
    <property type="entry name" value="Periplasmic binding protein-like II"/>
    <property type="match status" value="1"/>
</dbReference>
<dbReference type="InterPro" id="IPR018528">
    <property type="entry name" value="Preph_deHydtase_CS"/>
</dbReference>
<dbReference type="PROSITE" id="PS51168">
    <property type="entry name" value="CHORISMATE_MUT_2"/>
    <property type="match status" value="1"/>
</dbReference>
<evidence type="ECO:0000256" key="17">
    <source>
        <dbReference type="ARBA" id="ARBA00031520"/>
    </source>
</evidence>
<evidence type="ECO:0000256" key="10">
    <source>
        <dbReference type="ARBA" id="ARBA00022605"/>
    </source>
</evidence>
<dbReference type="SUPFAM" id="SSF48600">
    <property type="entry name" value="Chorismate mutase II"/>
    <property type="match status" value="1"/>
</dbReference>
<gene>
    <name evidence="23" type="ORF">bsdtw1_01163</name>
</gene>
<keyword evidence="10" id="KW-0028">Amino-acid biosynthesis</keyword>
<keyword evidence="14" id="KW-0456">Lyase</keyword>
<dbReference type="UniPathway" id="UPA00121">
    <property type="reaction ID" value="UER00345"/>
</dbReference>
<dbReference type="Gene3D" id="1.20.59.10">
    <property type="entry name" value="Chorismate mutase"/>
    <property type="match status" value="1"/>
</dbReference>
<dbReference type="InterPro" id="IPR045865">
    <property type="entry name" value="ACT-like_dom_sf"/>
</dbReference>
<name>A0A6V8SF58_9CLOT</name>
<dbReference type="CDD" id="cd13631">
    <property type="entry name" value="PBP2_Ct-PDT_like"/>
    <property type="match status" value="1"/>
</dbReference>
<evidence type="ECO:0000313" key="24">
    <source>
        <dbReference type="Proteomes" id="UP000580568"/>
    </source>
</evidence>
<dbReference type="PANTHER" id="PTHR21022">
    <property type="entry name" value="PREPHENATE DEHYDRATASE P PROTEIN"/>
    <property type="match status" value="1"/>
</dbReference>
<evidence type="ECO:0000256" key="2">
    <source>
        <dbReference type="ARBA" id="ARBA00002364"/>
    </source>
</evidence>
<reference evidence="23 24" key="1">
    <citation type="submission" date="2020-07" db="EMBL/GenBank/DDBJ databases">
        <title>A new beta-1,3-glucan-decomposing anaerobic bacterium isolated from anoxic soil subjected to biological soil disinfestation.</title>
        <authorList>
            <person name="Ueki A."/>
            <person name="Tonouchi A."/>
        </authorList>
    </citation>
    <scope>NUCLEOTIDE SEQUENCE [LARGE SCALE GENOMIC DNA]</scope>
    <source>
        <strain evidence="23 24">TW1</strain>
    </source>
</reference>
<evidence type="ECO:0000256" key="16">
    <source>
        <dbReference type="ARBA" id="ARBA00031175"/>
    </source>
</evidence>
<comment type="catalytic activity">
    <reaction evidence="18">
        <text>prephenate + H(+) = 3-phenylpyruvate + CO2 + H2O</text>
        <dbReference type="Rhea" id="RHEA:21648"/>
        <dbReference type="ChEBI" id="CHEBI:15377"/>
        <dbReference type="ChEBI" id="CHEBI:15378"/>
        <dbReference type="ChEBI" id="CHEBI:16526"/>
        <dbReference type="ChEBI" id="CHEBI:18005"/>
        <dbReference type="ChEBI" id="CHEBI:29934"/>
        <dbReference type="EC" id="4.2.1.51"/>
    </reaction>
</comment>
<dbReference type="Gene3D" id="3.40.190.10">
    <property type="entry name" value="Periplasmic binding protein-like II"/>
    <property type="match status" value="2"/>
</dbReference>
<dbReference type="GO" id="GO:0005737">
    <property type="term" value="C:cytoplasm"/>
    <property type="evidence" value="ECO:0007669"/>
    <property type="project" value="UniProtKB-SubCell"/>
</dbReference>
<dbReference type="GO" id="GO:0009094">
    <property type="term" value="P:L-phenylalanine biosynthetic process"/>
    <property type="evidence" value="ECO:0007669"/>
    <property type="project" value="UniProtKB-UniPathway"/>
</dbReference>
<evidence type="ECO:0000256" key="6">
    <source>
        <dbReference type="ARBA" id="ARBA00013147"/>
    </source>
</evidence>
<dbReference type="InterPro" id="IPR036263">
    <property type="entry name" value="Chorismate_II_sf"/>
</dbReference>
<dbReference type="Pfam" id="PF01817">
    <property type="entry name" value="CM_2"/>
    <property type="match status" value="1"/>
</dbReference>
<dbReference type="InterPro" id="IPR001086">
    <property type="entry name" value="Preph_deHydtase"/>
</dbReference>
<evidence type="ECO:0000259" key="20">
    <source>
        <dbReference type="PROSITE" id="PS51168"/>
    </source>
</evidence>
<dbReference type="PROSITE" id="PS51171">
    <property type="entry name" value="PREPHENATE_DEHYDR_3"/>
    <property type="match status" value="1"/>
</dbReference>
<accession>A0A6V8SF58</accession>
<proteinExistence type="predicted"/>
<dbReference type="Pfam" id="PF00800">
    <property type="entry name" value="PDT"/>
    <property type="match status" value="1"/>
</dbReference>
<dbReference type="CDD" id="cd04905">
    <property type="entry name" value="ACT_CM-PDT"/>
    <property type="match status" value="1"/>
</dbReference>
<comment type="pathway">
    <text evidence="5">Metabolic intermediate biosynthesis; prephenate biosynthesis; prephenate from chorismate: step 1/1.</text>
</comment>
<dbReference type="GO" id="GO:0004106">
    <property type="term" value="F:chorismate mutase activity"/>
    <property type="evidence" value="ECO:0007669"/>
    <property type="project" value="UniProtKB-EC"/>
</dbReference>
<dbReference type="InterPro" id="IPR036979">
    <property type="entry name" value="CM_dom_sf"/>
</dbReference>
<dbReference type="InterPro" id="IPR002701">
    <property type="entry name" value="CM_II_prokaryot"/>
</dbReference>
<dbReference type="SMART" id="SM00830">
    <property type="entry name" value="CM_2"/>
    <property type="match status" value="1"/>
</dbReference>
<organism evidence="23 24">
    <name type="scientific">Clostridium fungisolvens</name>
    <dbReference type="NCBI Taxonomy" id="1604897"/>
    <lineage>
        <taxon>Bacteria</taxon>
        <taxon>Bacillati</taxon>
        <taxon>Bacillota</taxon>
        <taxon>Clostridia</taxon>
        <taxon>Eubacteriales</taxon>
        <taxon>Clostridiaceae</taxon>
        <taxon>Clostridium</taxon>
    </lineage>
</organism>
<dbReference type="UniPathway" id="UPA00120">
    <property type="reaction ID" value="UER00203"/>
</dbReference>
<dbReference type="NCBIfam" id="TIGR01805">
    <property type="entry name" value="CM_mono_grmpos"/>
    <property type="match status" value="1"/>
</dbReference>
<dbReference type="GO" id="GO:0004664">
    <property type="term" value="F:prephenate dehydratase activity"/>
    <property type="evidence" value="ECO:0007669"/>
    <property type="project" value="UniProtKB-EC"/>
</dbReference>
<evidence type="ECO:0000313" key="23">
    <source>
        <dbReference type="EMBL" id="GFP75095.1"/>
    </source>
</evidence>
<keyword evidence="13" id="KW-0413">Isomerase</keyword>
<dbReference type="PROSITE" id="PS00857">
    <property type="entry name" value="PREPHENATE_DEHYDR_1"/>
    <property type="match status" value="1"/>
</dbReference>
<evidence type="ECO:0000256" key="12">
    <source>
        <dbReference type="ARBA" id="ARBA00023222"/>
    </source>
</evidence>
<evidence type="ECO:0000256" key="5">
    <source>
        <dbReference type="ARBA" id="ARBA00004817"/>
    </source>
</evidence>
<comment type="function">
    <text evidence="2">Catalyzes the Claisen rearrangement of chorismate to prephenate and the decarboxylation/dehydration of prephenate to phenylpyruvate.</text>
</comment>
<evidence type="ECO:0000259" key="21">
    <source>
        <dbReference type="PROSITE" id="PS51171"/>
    </source>
</evidence>
<evidence type="ECO:0000256" key="13">
    <source>
        <dbReference type="ARBA" id="ARBA00023235"/>
    </source>
</evidence>
<evidence type="ECO:0000256" key="19">
    <source>
        <dbReference type="PIRSR" id="PIRSR001500-2"/>
    </source>
</evidence>
<dbReference type="SUPFAM" id="SSF55021">
    <property type="entry name" value="ACT-like"/>
    <property type="match status" value="1"/>
</dbReference>
<dbReference type="EC" id="4.2.1.51" evidence="6"/>
<feature type="domain" description="Chorismate mutase" evidence="20">
    <location>
        <begin position="1"/>
        <end position="88"/>
    </location>
</feature>
<evidence type="ECO:0000256" key="18">
    <source>
        <dbReference type="ARBA" id="ARBA00047848"/>
    </source>
</evidence>
<dbReference type="AlphaFoldDB" id="A0A6V8SF58"/>
<keyword evidence="11" id="KW-0057">Aromatic amino acid biosynthesis</keyword>
<sequence>MGDIEQYRKSIDDIDKKIIELFQERMEVVTKVARYKKENNLPIYNGNREDQVIEKNVSRIEDDSLKPFAREFILSMMDISKKYQSVELSKGEASSSYINEEKPFYKEKDLRLGYQGVNGSYSEEALLSFFGDKHKTSNYERFEDVFEALNKNEIDFGVLPIENSSTGAVKEVYDLLRKYGFFIVAEKCIKIEHHLLGIEGAKEEDLREIYSHPQGFEQCSVYLNNLKDVKSIPYFNTAISAEHVSKEGIKEKGAIASKRAADIFNLSVIKEGISNEEDNFTRFIIVGKNIINNSSNNKISVVFAVENKAGALFNALKWFSVNNLNMIKIESRPIAKEPWKYFFYIDFEGNIKDIVVKDLLESFEKSSSYFKLLGVYRRELDVCN</sequence>
<comment type="subcellular location">
    <subcellularLocation>
        <location evidence="3">Cytoplasm</location>
    </subcellularLocation>
</comment>
<dbReference type="InterPro" id="IPR002912">
    <property type="entry name" value="ACT_dom"/>
</dbReference>
<evidence type="ECO:0000256" key="9">
    <source>
        <dbReference type="ARBA" id="ARBA00022490"/>
    </source>
</evidence>
<evidence type="ECO:0000256" key="14">
    <source>
        <dbReference type="ARBA" id="ARBA00023239"/>
    </source>
</evidence>
<dbReference type="PIRSF" id="PIRSF001500">
    <property type="entry name" value="Chor_mut_pdt_Ppr"/>
    <property type="match status" value="1"/>
</dbReference>
<comment type="pathway">
    <text evidence="4">Amino-acid biosynthesis; L-phenylalanine biosynthesis; phenylpyruvate from prephenate: step 1/1.</text>
</comment>
<dbReference type="InterPro" id="IPR011279">
    <property type="entry name" value="Chorismate_mutase_GmP"/>
</dbReference>
<evidence type="ECO:0000256" key="3">
    <source>
        <dbReference type="ARBA" id="ARBA00004496"/>
    </source>
</evidence>
<keyword evidence="24" id="KW-1185">Reference proteome</keyword>
<dbReference type="PANTHER" id="PTHR21022:SF19">
    <property type="entry name" value="PREPHENATE DEHYDRATASE-RELATED"/>
    <property type="match status" value="1"/>
</dbReference>
<dbReference type="EMBL" id="BLZR01000001">
    <property type="protein sequence ID" value="GFP75095.1"/>
    <property type="molecule type" value="Genomic_DNA"/>
</dbReference>
<feature type="domain" description="Prephenate dehydratase" evidence="21">
    <location>
        <begin position="111"/>
        <end position="288"/>
    </location>
</feature>
<comment type="caution">
    <text evidence="23">The sequence shown here is derived from an EMBL/GenBank/DDBJ whole genome shotgun (WGS) entry which is preliminary data.</text>
</comment>
<dbReference type="Gene3D" id="3.30.70.260">
    <property type="match status" value="1"/>
</dbReference>
<feature type="domain" description="ACT" evidence="22">
    <location>
        <begin position="300"/>
        <end position="377"/>
    </location>
</feature>
<evidence type="ECO:0000256" key="1">
    <source>
        <dbReference type="ARBA" id="ARBA00000824"/>
    </source>
</evidence>
<dbReference type="Proteomes" id="UP000580568">
    <property type="component" value="Unassembled WGS sequence"/>
</dbReference>
<dbReference type="InterPro" id="IPR008242">
    <property type="entry name" value="Chor_mutase/pphenate_deHydtase"/>
</dbReference>
<keyword evidence="12" id="KW-0584">Phenylalanine biosynthesis</keyword>
<keyword evidence="9" id="KW-0963">Cytoplasm</keyword>
<evidence type="ECO:0000259" key="22">
    <source>
        <dbReference type="PROSITE" id="PS51671"/>
    </source>
</evidence>
<keyword evidence="15" id="KW-0511">Multifunctional enzyme</keyword>
<dbReference type="PROSITE" id="PS51671">
    <property type="entry name" value="ACT"/>
    <property type="match status" value="1"/>
</dbReference>
<dbReference type="RefSeq" id="WP_183276625.1">
    <property type="nucleotide sequence ID" value="NZ_BLZR01000001.1"/>
</dbReference>
<dbReference type="GO" id="GO:0046417">
    <property type="term" value="P:chorismate metabolic process"/>
    <property type="evidence" value="ECO:0007669"/>
    <property type="project" value="InterPro"/>
</dbReference>
<evidence type="ECO:0000256" key="7">
    <source>
        <dbReference type="ARBA" id="ARBA00014401"/>
    </source>
</evidence>